<evidence type="ECO:0000313" key="4">
    <source>
        <dbReference type="Proteomes" id="UP000229615"/>
    </source>
</evidence>
<comment type="caution">
    <text evidence="3">The sequence shown here is derived from an EMBL/GenBank/DDBJ whole genome shotgun (WGS) entry which is preliminary data.</text>
</comment>
<dbReference type="SUPFAM" id="SSF82771">
    <property type="entry name" value="GIY-YIG endonuclease"/>
    <property type="match status" value="1"/>
</dbReference>
<dbReference type="CDD" id="cd10434">
    <property type="entry name" value="GIY-YIG_UvrC_Cho"/>
    <property type="match status" value="1"/>
</dbReference>
<dbReference type="PANTHER" id="PTHR30562:SF1">
    <property type="entry name" value="UVRABC SYSTEM PROTEIN C"/>
    <property type="match status" value="1"/>
</dbReference>
<dbReference type="SMART" id="SM00465">
    <property type="entry name" value="GIYc"/>
    <property type="match status" value="1"/>
</dbReference>
<dbReference type="Gene3D" id="3.30.420.340">
    <property type="entry name" value="UvrC, RNAse H endonuclease domain"/>
    <property type="match status" value="1"/>
</dbReference>
<dbReference type="InterPro" id="IPR001162">
    <property type="entry name" value="UvrC_RNase_H_dom"/>
</dbReference>
<dbReference type="InterPro" id="IPR035901">
    <property type="entry name" value="GIY-YIG_endonuc_sf"/>
</dbReference>
<dbReference type="GO" id="GO:0009381">
    <property type="term" value="F:excinuclease ABC activity"/>
    <property type="evidence" value="ECO:0007669"/>
    <property type="project" value="InterPro"/>
</dbReference>
<protein>
    <recommendedName>
        <fullName evidence="5">Excinuclease ABC subunit C</fullName>
    </recommendedName>
</protein>
<evidence type="ECO:0008006" key="5">
    <source>
        <dbReference type="Google" id="ProtNLM"/>
    </source>
</evidence>
<dbReference type="Pfam" id="PF08459">
    <property type="entry name" value="UvrC_RNaseH_dom"/>
    <property type="match status" value="1"/>
</dbReference>
<dbReference type="AlphaFoldDB" id="A0A2H0UPH0"/>
<dbReference type="GO" id="GO:0006289">
    <property type="term" value="P:nucleotide-excision repair"/>
    <property type="evidence" value="ECO:0007669"/>
    <property type="project" value="InterPro"/>
</dbReference>
<dbReference type="GO" id="GO:0009380">
    <property type="term" value="C:excinuclease repair complex"/>
    <property type="evidence" value="ECO:0007669"/>
    <property type="project" value="TreeGrafter"/>
</dbReference>
<name>A0A2H0UPH0_9BACT</name>
<proteinExistence type="predicted"/>
<dbReference type="InterPro" id="IPR000305">
    <property type="entry name" value="GIY-YIG_endonuc"/>
</dbReference>
<evidence type="ECO:0000259" key="2">
    <source>
        <dbReference type="PROSITE" id="PS50165"/>
    </source>
</evidence>
<dbReference type="Gene3D" id="3.40.1440.10">
    <property type="entry name" value="GIY-YIG endonuclease"/>
    <property type="match status" value="1"/>
</dbReference>
<dbReference type="PROSITE" id="PS50164">
    <property type="entry name" value="GIY_YIG"/>
    <property type="match status" value="1"/>
</dbReference>
<dbReference type="Proteomes" id="UP000229615">
    <property type="component" value="Unassembled WGS sequence"/>
</dbReference>
<evidence type="ECO:0000313" key="3">
    <source>
        <dbReference type="EMBL" id="PIR88317.1"/>
    </source>
</evidence>
<feature type="domain" description="UvrC family homology region profile" evidence="2">
    <location>
        <begin position="264"/>
        <end position="358"/>
    </location>
</feature>
<gene>
    <name evidence="3" type="ORF">COU09_02920</name>
</gene>
<dbReference type="InterPro" id="IPR050066">
    <property type="entry name" value="UvrABC_protein_C"/>
</dbReference>
<accession>A0A2H0UPH0</accession>
<feature type="domain" description="GIY-YIG" evidence="1">
    <location>
        <begin position="18"/>
        <end position="102"/>
    </location>
</feature>
<dbReference type="InterPro" id="IPR038476">
    <property type="entry name" value="UvrC_RNase_H_dom_sf"/>
</dbReference>
<organism evidence="3 4">
    <name type="scientific">Candidatus Harrisonbacteria bacterium CG10_big_fil_rev_8_21_14_0_10_44_23</name>
    <dbReference type="NCBI Taxonomy" id="1974585"/>
    <lineage>
        <taxon>Bacteria</taxon>
        <taxon>Candidatus Harrisoniibacteriota</taxon>
    </lineage>
</organism>
<dbReference type="PROSITE" id="PS50165">
    <property type="entry name" value="UVRC"/>
    <property type="match status" value="1"/>
</dbReference>
<dbReference type="PANTHER" id="PTHR30562">
    <property type="entry name" value="UVRC/OXIDOREDUCTASE"/>
    <property type="match status" value="1"/>
</dbReference>
<dbReference type="EMBL" id="PFBB01000033">
    <property type="protein sequence ID" value="PIR88317.1"/>
    <property type="molecule type" value="Genomic_DNA"/>
</dbReference>
<evidence type="ECO:0000259" key="1">
    <source>
        <dbReference type="PROSITE" id="PS50164"/>
    </source>
</evidence>
<dbReference type="InterPro" id="IPR047296">
    <property type="entry name" value="GIY-YIG_UvrC_Cho"/>
</dbReference>
<reference evidence="4" key="1">
    <citation type="submission" date="2017-09" db="EMBL/GenBank/DDBJ databases">
        <title>Depth-based differentiation of microbial function through sediment-hosted aquifers and enrichment of novel symbionts in the deep terrestrial subsurface.</title>
        <authorList>
            <person name="Probst A.J."/>
            <person name="Ladd B."/>
            <person name="Jarett J.K."/>
            <person name="Geller-Mcgrath D.E."/>
            <person name="Sieber C.M.K."/>
            <person name="Emerson J.B."/>
            <person name="Anantharaman K."/>
            <person name="Thomas B.C."/>
            <person name="Malmstrom R."/>
            <person name="Stieglmeier M."/>
            <person name="Klingl A."/>
            <person name="Woyke T."/>
            <person name="Ryan C.M."/>
            <person name="Banfield J.F."/>
        </authorList>
    </citation>
    <scope>NUCLEOTIDE SEQUENCE [LARGE SCALE GENOMIC DNA]</scope>
</reference>
<sequence length="431" mass="49077">MPQNTLKKLKVKASSAPKSPGVYFFRRRRIRPGRRFEYEPIYIGRATKLKDRISSYFNAKDPRVKEMVATAHDLKWQKTDTLLESVILEANLIKKYQPKYNIREKDNKSFTYLVFLKQGQGPELTKGFPKPLIVRGRELAKYSAAKNSEIFGPYKSYYILRTVLKILRPIFPYSTCRAGAKRPCFHYQIGLCPGVCVGKADKKEYNKNIRNLILLLKGEKKRLYKSLKAVGDKDTINALNHVNDVALLTQSSSSLLTANCLPELHLGKAGSPLTRVEGYDISHLRGKEAVGAMVVFESAEPNPDQYRLFKIRGEKTQSDVDSLKEVLDRRLKHKEWPYPDILFVDGGLAQVRIMKAVLTLHNLKIPVVGLSKAGKHAASAARGDKMIVQGIKPESRDLIASNKRLFQKVRDEAHRFSIKASRRQRTQERII</sequence>